<keyword evidence="2" id="KW-1185">Reference proteome</keyword>
<organism evidence="1 2">
    <name type="scientific">Brachionus plicatilis</name>
    <name type="common">Marine rotifer</name>
    <name type="synonym">Brachionus muelleri</name>
    <dbReference type="NCBI Taxonomy" id="10195"/>
    <lineage>
        <taxon>Eukaryota</taxon>
        <taxon>Metazoa</taxon>
        <taxon>Spiralia</taxon>
        <taxon>Gnathifera</taxon>
        <taxon>Rotifera</taxon>
        <taxon>Eurotatoria</taxon>
        <taxon>Monogononta</taxon>
        <taxon>Pseudotrocha</taxon>
        <taxon>Ploima</taxon>
        <taxon>Brachionidae</taxon>
        <taxon>Brachionus</taxon>
    </lineage>
</organism>
<sequence>FFGKIQNLNTINAVKLTSTIIVVYKSQKKSPSFISKNLYTLGLSNNQSFCRLNLDFKKKIILSIKFKLFEIQISYYRLNQKKNRQLFPLNNVFSKNGSMPGFGNFLEKVNKFDYTQTHAWWLSLKRGMPNIFAEYCILCGDQIFQIGVILNDIKHYFYKK</sequence>
<reference evidence="1 2" key="1">
    <citation type="journal article" date="2018" name="Sci. Rep.">
        <title>Genomic signatures of local adaptation to the degree of environmental predictability in rotifers.</title>
        <authorList>
            <person name="Franch-Gras L."/>
            <person name="Hahn C."/>
            <person name="Garcia-Roger E.M."/>
            <person name="Carmona M.J."/>
            <person name="Serra M."/>
            <person name="Gomez A."/>
        </authorList>
    </citation>
    <scope>NUCLEOTIDE SEQUENCE [LARGE SCALE GENOMIC DNA]</scope>
    <source>
        <strain evidence="1">HYR1</strain>
    </source>
</reference>
<accession>A0A3M7PCR8</accession>
<proteinExistence type="predicted"/>
<gene>
    <name evidence="1" type="ORF">BpHYR1_018762</name>
</gene>
<dbReference type="AlphaFoldDB" id="A0A3M7PCR8"/>
<comment type="caution">
    <text evidence="1">The sequence shown here is derived from an EMBL/GenBank/DDBJ whole genome shotgun (WGS) entry which is preliminary data.</text>
</comment>
<feature type="non-terminal residue" evidence="1">
    <location>
        <position position="1"/>
    </location>
</feature>
<dbReference type="EMBL" id="REGN01011799">
    <property type="protein sequence ID" value="RMZ96896.1"/>
    <property type="molecule type" value="Genomic_DNA"/>
</dbReference>
<protein>
    <submittedName>
        <fullName evidence="1">Uncharacterized protein</fullName>
    </submittedName>
</protein>
<dbReference type="Proteomes" id="UP000276133">
    <property type="component" value="Unassembled WGS sequence"/>
</dbReference>
<evidence type="ECO:0000313" key="1">
    <source>
        <dbReference type="EMBL" id="RMZ96896.1"/>
    </source>
</evidence>
<name>A0A3M7PCR8_BRAPC</name>
<evidence type="ECO:0000313" key="2">
    <source>
        <dbReference type="Proteomes" id="UP000276133"/>
    </source>
</evidence>